<proteinExistence type="predicted"/>
<comment type="caution">
    <text evidence="2">The sequence shown here is derived from an EMBL/GenBank/DDBJ whole genome shotgun (WGS) entry which is preliminary data.</text>
</comment>
<organism evidence="2 3">
    <name type="scientific">Hymenobacter montanus</name>
    <dbReference type="NCBI Taxonomy" id="2771359"/>
    <lineage>
        <taxon>Bacteria</taxon>
        <taxon>Pseudomonadati</taxon>
        <taxon>Bacteroidota</taxon>
        <taxon>Cytophagia</taxon>
        <taxon>Cytophagales</taxon>
        <taxon>Hymenobacteraceae</taxon>
        <taxon>Hymenobacter</taxon>
    </lineage>
</organism>
<evidence type="ECO:0000313" key="3">
    <source>
        <dbReference type="Proteomes" id="UP000612233"/>
    </source>
</evidence>
<name>A0A927BG38_9BACT</name>
<sequence length="63" mass="6996">MKELGLGLLIIGLISLVLPLINPNVHYVFLSWINKWGPSVAWGIRGGITLLGLVLWLGFKNRD</sequence>
<keyword evidence="1" id="KW-0812">Transmembrane</keyword>
<keyword evidence="1" id="KW-0472">Membrane</keyword>
<evidence type="ECO:0000313" key="2">
    <source>
        <dbReference type="EMBL" id="MBD2769258.1"/>
    </source>
</evidence>
<keyword evidence="3" id="KW-1185">Reference proteome</keyword>
<evidence type="ECO:0000256" key="1">
    <source>
        <dbReference type="SAM" id="Phobius"/>
    </source>
</evidence>
<dbReference type="RefSeq" id="WP_191006072.1">
    <property type="nucleotide sequence ID" value="NZ_JACXAD010000018.1"/>
</dbReference>
<dbReference type="AlphaFoldDB" id="A0A927BG38"/>
<protein>
    <submittedName>
        <fullName evidence="2">Uncharacterized protein</fullName>
    </submittedName>
</protein>
<reference evidence="2" key="1">
    <citation type="submission" date="2020-09" db="EMBL/GenBank/DDBJ databases">
        <authorList>
            <person name="Kim M.K."/>
        </authorList>
    </citation>
    <scope>NUCLEOTIDE SEQUENCE</scope>
    <source>
        <strain evidence="2">BT664</strain>
    </source>
</reference>
<dbReference type="Proteomes" id="UP000612233">
    <property type="component" value="Unassembled WGS sequence"/>
</dbReference>
<keyword evidence="1" id="KW-1133">Transmembrane helix</keyword>
<gene>
    <name evidence="2" type="ORF">IC235_15310</name>
</gene>
<accession>A0A927BG38</accession>
<feature type="transmembrane region" description="Helical" evidence="1">
    <location>
        <begin position="39"/>
        <end position="59"/>
    </location>
</feature>
<dbReference type="EMBL" id="JACXAD010000018">
    <property type="protein sequence ID" value="MBD2769258.1"/>
    <property type="molecule type" value="Genomic_DNA"/>
</dbReference>